<accession>A0A9P8PRS0</accession>
<dbReference type="EMBL" id="JAEUBG010005256">
    <property type="protein sequence ID" value="KAH3676480.1"/>
    <property type="molecule type" value="Genomic_DNA"/>
</dbReference>
<proteinExistence type="predicted"/>
<name>A0A9P8PRS0_WICPI</name>
<feature type="compositionally biased region" description="Basic and acidic residues" evidence="1">
    <location>
        <begin position="48"/>
        <end position="74"/>
    </location>
</feature>
<feature type="region of interest" description="Disordered" evidence="1">
    <location>
        <begin position="26"/>
        <end position="97"/>
    </location>
</feature>
<dbReference type="OrthoDB" id="5563539at2759"/>
<evidence type="ECO:0000313" key="3">
    <source>
        <dbReference type="Proteomes" id="UP000774326"/>
    </source>
</evidence>
<reference evidence="2" key="2">
    <citation type="submission" date="2021-01" db="EMBL/GenBank/DDBJ databases">
        <authorList>
            <person name="Schikora-Tamarit M.A."/>
        </authorList>
    </citation>
    <scope>NUCLEOTIDE SEQUENCE</scope>
    <source>
        <strain evidence="2">CBS2887</strain>
    </source>
</reference>
<keyword evidence="3" id="KW-1185">Reference proteome</keyword>
<reference evidence="2" key="1">
    <citation type="journal article" date="2021" name="Open Biol.">
        <title>Shared evolutionary footprints suggest mitochondrial oxidative damage underlies multiple complex I losses in fungi.</title>
        <authorList>
            <person name="Schikora-Tamarit M.A."/>
            <person name="Marcet-Houben M."/>
            <person name="Nosek J."/>
            <person name="Gabaldon T."/>
        </authorList>
    </citation>
    <scope>NUCLEOTIDE SEQUENCE</scope>
    <source>
        <strain evidence="2">CBS2887</strain>
    </source>
</reference>
<dbReference type="AlphaFoldDB" id="A0A9P8PRS0"/>
<sequence length="97" mass="11195">ESDVTWLYGPLYKEDKYGFDIVDFKKQQHKKRQESSGGSSKGNVDIEAPTKDTSTMKDDDRDNNEQDKHSDHLKPILKKRSNVEKMISDASYSRLQS</sequence>
<evidence type="ECO:0000256" key="1">
    <source>
        <dbReference type="SAM" id="MobiDB-lite"/>
    </source>
</evidence>
<dbReference type="Proteomes" id="UP000774326">
    <property type="component" value="Unassembled WGS sequence"/>
</dbReference>
<evidence type="ECO:0000313" key="2">
    <source>
        <dbReference type="EMBL" id="KAH3676480.1"/>
    </source>
</evidence>
<feature type="non-terminal residue" evidence="2">
    <location>
        <position position="97"/>
    </location>
</feature>
<organism evidence="2 3">
    <name type="scientific">Wickerhamomyces pijperi</name>
    <name type="common">Yeast</name>
    <name type="synonym">Pichia pijperi</name>
    <dbReference type="NCBI Taxonomy" id="599730"/>
    <lineage>
        <taxon>Eukaryota</taxon>
        <taxon>Fungi</taxon>
        <taxon>Dikarya</taxon>
        <taxon>Ascomycota</taxon>
        <taxon>Saccharomycotina</taxon>
        <taxon>Saccharomycetes</taxon>
        <taxon>Phaffomycetales</taxon>
        <taxon>Wickerhamomycetaceae</taxon>
        <taxon>Wickerhamomyces</taxon>
    </lineage>
</organism>
<protein>
    <submittedName>
        <fullName evidence="2">Uncharacterized protein</fullName>
    </submittedName>
</protein>
<feature type="non-terminal residue" evidence="2">
    <location>
        <position position="1"/>
    </location>
</feature>
<gene>
    <name evidence="2" type="ORF">WICPIJ_009094</name>
</gene>
<comment type="caution">
    <text evidence="2">The sequence shown here is derived from an EMBL/GenBank/DDBJ whole genome shotgun (WGS) entry which is preliminary data.</text>
</comment>